<dbReference type="Proteomes" id="UP001432027">
    <property type="component" value="Unassembled WGS sequence"/>
</dbReference>
<name>A0AAV5TPF0_9BILA</name>
<keyword evidence="3" id="KW-1185">Reference proteome</keyword>
<comment type="caution">
    <text evidence="2">The sequence shown here is derived from an EMBL/GenBank/DDBJ whole genome shotgun (WGS) entry which is preliminary data.</text>
</comment>
<evidence type="ECO:0000313" key="2">
    <source>
        <dbReference type="EMBL" id="GMS96211.1"/>
    </source>
</evidence>
<reference evidence="2" key="1">
    <citation type="submission" date="2023-10" db="EMBL/GenBank/DDBJ databases">
        <title>Genome assembly of Pristionchus species.</title>
        <authorList>
            <person name="Yoshida K."/>
            <person name="Sommer R.J."/>
        </authorList>
    </citation>
    <scope>NUCLEOTIDE SEQUENCE</scope>
    <source>
        <strain evidence="2">RS0144</strain>
    </source>
</reference>
<evidence type="ECO:0000256" key="1">
    <source>
        <dbReference type="SAM" id="MobiDB-lite"/>
    </source>
</evidence>
<feature type="compositionally biased region" description="Low complexity" evidence="1">
    <location>
        <begin position="169"/>
        <end position="178"/>
    </location>
</feature>
<feature type="non-terminal residue" evidence="2">
    <location>
        <position position="1"/>
    </location>
</feature>
<protein>
    <submittedName>
        <fullName evidence="2">Uncharacterized protein</fullName>
    </submittedName>
</protein>
<feature type="region of interest" description="Disordered" evidence="1">
    <location>
        <begin position="312"/>
        <end position="334"/>
    </location>
</feature>
<sequence length="649" mass="73936">RMASCVVKKEEDWLMTPGIAHTSIKQLNAMGRDLRERRAVMLSFNDTERDKNIKRNHARHMNNLKDRYQEIQKGKESEEVKEDEEMKMDGEEEKEKKDAPCFGTISGFCDKRITLVTETNASLSKPLLMPNHSAWLNRQGYNKPDYYPKNQSRGKSNRTKNPETDDSKQLQPQQQVQQRNGNHINPKQAEIDNAQQQPQQSQQEQSEQQWWNGETLTTPRDTATDSPNKNMLWNTDTDKFSGFGVYIDPPLSVVIEKLHQVPSSMTTPNYSTPTESRLQSMETSPVLQRMIRGEAIPIPTCLISPTPAPPVPKSGRVSFEKVQGTSGCPNPTVEEKVRRWDKEPTAAGKRYTKPLDRVQNSGHHQLQTQIKFDKRRVKRWVEKSNCSEEDLKVRRRRNSDPCEDVYPVKDLVVPEEEPAMDEEMEKAKEVFVKMHGWMENVANGGMQWALEEAGRVDTPSKNDLVVVRVVEARGRRGTIVPASAFTAIEATLQNHVQARHLPSCSPDLHHEMIVIVDQEGDMDGVSEYRRGWVFDKGDKEGEVKVLLMDERRIVSHPLSSLAPYPAMMEWGAPLCISAIFDRKVLDRERDLMIYGCTAQCRVMGGGENGDPLKLRLVKINSEGVTLDELFCCEECAGACEHHRDHPRDS</sequence>
<proteinExistence type="predicted"/>
<feature type="region of interest" description="Disordered" evidence="1">
    <location>
        <begin position="72"/>
        <end position="98"/>
    </location>
</feature>
<dbReference type="AlphaFoldDB" id="A0AAV5TPF0"/>
<accession>A0AAV5TPF0</accession>
<feature type="compositionally biased region" description="Basic and acidic residues" evidence="1">
    <location>
        <begin position="87"/>
        <end position="98"/>
    </location>
</feature>
<dbReference type="EMBL" id="BTSX01000004">
    <property type="protein sequence ID" value="GMS96211.1"/>
    <property type="molecule type" value="Genomic_DNA"/>
</dbReference>
<organism evidence="2 3">
    <name type="scientific">Pristionchus entomophagus</name>
    <dbReference type="NCBI Taxonomy" id="358040"/>
    <lineage>
        <taxon>Eukaryota</taxon>
        <taxon>Metazoa</taxon>
        <taxon>Ecdysozoa</taxon>
        <taxon>Nematoda</taxon>
        <taxon>Chromadorea</taxon>
        <taxon>Rhabditida</taxon>
        <taxon>Rhabditina</taxon>
        <taxon>Diplogasteromorpha</taxon>
        <taxon>Diplogasteroidea</taxon>
        <taxon>Neodiplogasteridae</taxon>
        <taxon>Pristionchus</taxon>
    </lineage>
</organism>
<evidence type="ECO:0000313" key="3">
    <source>
        <dbReference type="Proteomes" id="UP001432027"/>
    </source>
</evidence>
<gene>
    <name evidence="2" type="ORF">PENTCL1PPCAC_18386</name>
</gene>
<feature type="region of interest" description="Disordered" evidence="1">
    <location>
        <begin position="140"/>
        <end position="180"/>
    </location>
</feature>